<keyword evidence="8" id="KW-1185">Reference proteome</keyword>
<dbReference type="InterPro" id="IPR007852">
    <property type="entry name" value="Cdc73/Parafibromin"/>
</dbReference>
<evidence type="ECO:0000256" key="4">
    <source>
        <dbReference type="ARBA" id="ARBA00023242"/>
    </source>
</evidence>
<evidence type="ECO:0000313" key="7">
    <source>
        <dbReference type="EMBL" id="CAJ1396995.1"/>
    </source>
</evidence>
<sequence length="434" mass="50666">MAFAGMETKEDPGRLEVPNARRLDPLVLLKNCIISGTKVKFDLDNLHFGDYRVHRNTRCAFRASPDEPFMDIGSIWYMYHEISREEGSYTPQGAKRRGFQYLNVCDRSDLLAYLEGVIDSSEKIVSEVARGLKRPKTESSGVTPAPPRKRHELTERSPQPEAKRRREERFDMSAAEYNLEARPVKDMDGMVRGGKELPSISAILKIAQGELEKWSEVLEIPRESKPQRRVRPFMWELEKLLEQNKEANPIILVPMNKNAPVNMLNVFDLLQEGRYRRPEQQGATGFGYFEALRKDHVKLVRHIDGRRWTFEVRDSTKGFSSKDWLRVVAVITNGDDWQFKGWPFKTVVSMFMTLKGFYFRERDRFVELPEHVSRWPVTILDLATLELQHRFAAVRDSFWKEVEHFMKSARSKEFDREARLEVERTVVRMKAPVL</sequence>
<dbReference type="InterPro" id="IPR031336">
    <property type="entry name" value="CDC73_C"/>
</dbReference>
<evidence type="ECO:0000256" key="2">
    <source>
        <dbReference type="ARBA" id="ARBA00010427"/>
    </source>
</evidence>
<dbReference type="GO" id="GO:0032968">
    <property type="term" value="P:positive regulation of transcription elongation by RNA polymerase II"/>
    <property type="evidence" value="ECO:0007669"/>
    <property type="project" value="TreeGrafter"/>
</dbReference>
<dbReference type="GO" id="GO:0016593">
    <property type="term" value="C:Cdc73/Paf1 complex"/>
    <property type="evidence" value="ECO:0007669"/>
    <property type="project" value="InterPro"/>
</dbReference>
<organism evidence="7 8">
    <name type="scientific">Effrenium voratum</name>
    <dbReference type="NCBI Taxonomy" id="2562239"/>
    <lineage>
        <taxon>Eukaryota</taxon>
        <taxon>Sar</taxon>
        <taxon>Alveolata</taxon>
        <taxon>Dinophyceae</taxon>
        <taxon>Suessiales</taxon>
        <taxon>Symbiodiniaceae</taxon>
        <taxon>Effrenium</taxon>
    </lineage>
</organism>
<accession>A0AA36N394</accession>
<evidence type="ECO:0000256" key="3">
    <source>
        <dbReference type="ARBA" id="ARBA00023163"/>
    </source>
</evidence>
<feature type="compositionally biased region" description="Basic and acidic residues" evidence="5">
    <location>
        <begin position="161"/>
        <end position="171"/>
    </location>
</feature>
<comment type="subcellular location">
    <subcellularLocation>
        <location evidence="1">Nucleus</location>
    </subcellularLocation>
</comment>
<dbReference type="PANTHER" id="PTHR12466:SF8">
    <property type="entry name" value="PARAFIBROMIN"/>
    <property type="match status" value="1"/>
</dbReference>
<keyword evidence="4" id="KW-0539">Nucleus</keyword>
<keyword evidence="3" id="KW-0804">Transcription</keyword>
<dbReference type="Gene3D" id="3.40.50.11990">
    <property type="entry name" value="RNA polymerase II accessory factor, Cdc73 C-terminal domain"/>
    <property type="match status" value="1"/>
</dbReference>
<dbReference type="GO" id="GO:0006368">
    <property type="term" value="P:transcription elongation by RNA polymerase II"/>
    <property type="evidence" value="ECO:0007669"/>
    <property type="project" value="InterPro"/>
</dbReference>
<comment type="similarity">
    <text evidence="2">Belongs to the CDC73 family.</text>
</comment>
<dbReference type="PANTHER" id="PTHR12466">
    <property type="entry name" value="CDC73 DOMAIN PROTEIN"/>
    <property type="match status" value="1"/>
</dbReference>
<protein>
    <recommendedName>
        <fullName evidence="6">Cell division control protein 73 C-terminal domain-containing protein</fullName>
    </recommendedName>
</protein>
<gene>
    <name evidence="7" type="ORF">EVOR1521_LOCUS21106</name>
</gene>
<feature type="region of interest" description="Disordered" evidence="5">
    <location>
        <begin position="131"/>
        <end position="171"/>
    </location>
</feature>
<dbReference type="AlphaFoldDB" id="A0AA36N394"/>
<feature type="domain" description="Cell division control protein 73 C-terminal" evidence="6">
    <location>
        <begin position="246"/>
        <end position="405"/>
    </location>
</feature>
<evidence type="ECO:0000313" key="8">
    <source>
        <dbReference type="Proteomes" id="UP001178507"/>
    </source>
</evidence>
<evidence type="ECO:0000256" key="5">
    <source>
        <dbReference type="SAM" id="MobiDB-lite"/>
    </source>
</evidence>
<dbReference type="InterPro" id="IPR038103">
    <property type="entry name" value="CDC73_C_sf"/>
</dbReference>
<dbReference type="GO" id="GO:0000993">
    <property type="term" value="F:RNA polymerase II complex binding"/>
    <property type="evidence" value="ECO:0007669"/>
    <property type="project" value="TreeGrafter"/>
</dbReference>
<dbReference type="Proteomes" id="UP001178507">
    <property type="component" value="Unassembled WGS sequence"/>
</dbReference>
<comment type="caution">
    <text evidence="7">The sequence shown here is derived from an EMBL/GenBank/DDBJ whole genome shotgun (WGS) entry which is preliminary data.</text>
</comment>
<dbReference type="Pfam" id="PF05179">
    <property type="entry name" value="CDC73_C"/>
    <property type="match status" value="1"/>
</dbReference>
<reference evidence="7" key="1">
    <citation type="submission" date="2023-08" db="EMBL/GenBank/DDBJ databases">
        <authorList>
            <person name="Chen Y."/>
            <person name="Shah S."/>
            <person name="Dougan E. K."/>
            <person name="Thang M."/>
            <person name="Chan C."/>
        </authorList>
    </citation>
    <scope>NUCLEOTIDE SEQUENCE</scope>
</reference>
<evidence type="ECO:0000256" key="1">
    <source>
        <dbReference type="ARBA" id="ARBA00004123"/>
    </source>
</evidence>
<name>A0AA36N394_9DINO</name>
<proteinExistence type="inferred from homology"/>
<dbReference type="EMBL" id="CAUJNA010003250">
    <property type="protein sequence ID" value="CAJ1396995.1"/>
    <property type="molecule type" value="Genomic_DNA"/>
</dbReference>
<evidence type="ECO:0000259" key="6">
    <source>
        <dbReference type="Pfam" id="PF05179"/>
    </source>
</evidence>